<name>A0A849BTA7_9ACTN</name>
<accession>A0A849BTA7</accession>
<sequence>MTESDPQGLDHMQTRLQHVLGELRRLQGTPPADIREQLVAAIAAEGLPDQPPSWLRDASAELSAGRLVVIGPRQIPEEAEHLEPDPDQHAAG</sequence>
<dbReference type="EMBL" id="JABEMA010000247">
    <property type="protein sequence ID" value="NNH24042.1"/>
    <property type="molecule type" value="Genomic_DNA"/>
</dbReference>
<dbReference type="Proteomes" id="UP000555552">
    <property type="component" value="Unassembled WGS sequence"/>
</dbReference>
<protein>
    <submittedName>
        <fullName evidence="1">Uncharacterized protein</fullName>
    </submittedName>
</protein>
<gene>
    <name evidence="1" type="ORF">HLB09_13275</name>
</gene>
<keyword evidence="2" id="KW-1185">Reference proteome</keyword>
<organism evidence="1 2">
    <name type="scientific">Pseudokineococcus marinus</name>
    <dbReference type="NCBI Taxonomy" id="351215"/>
    <lineage>
        <taxon>Bacteria</taxon>
        <taxon>Bacillati</taxon>
        <taxon>Actinomycetota</taxon>
        <taxon>Actinomycetes</taxon>
        <taxon>Kineosporiales</taxon>
        <taxon>Kineosporiaceae</taxon>
        <taxon>Pseudokineococcus</taxon>
    </lineage>
</organism>
<comment type="caution">
    <text evidence="1">The sequence shown here is derived from an EMBL/GenBank/DDBJ whole genome shotgun (WGS) entry which is preliminary data.</text>
</comment>
<evidence type="ECO:0000313" key="2">
    <source>
        <dbReference type="Proteomes" id="UP000555552"/>
    </source>
</evidence>
<reference evidence="1 2" key="1">
    <citation type="submission" date="2020-05" db="EMBL/GenBank/DDBJ databases">
        <title>MicrobeNet Type strains.</title>
        <authorList>
            <person name="Nicholson A.C."/>
        </authorList>
    </citation>
    <scope>NUCLEOTIDE SEQUENCE [LARGE SCALE GENOMIC DNA]</scope>
    <source>
        <strain evidence="1 2">JCM 14547</strain>
    </source>
</reference>
<evidence type="ECO:0000313" key="1">
    <source>
        <dbReference type="EMBL" id="NNH24042.1"/>
    </source>
</evidence>
<proteinExistence type="predicted"/>
<dbReference type="RefSeq" id="WP_171203814.1">
    <property type="nucleotide sequence ID" value="NZ_BAAANP010000028.1"/>
</dbReference>
<dbReference type="AlphaFoldDB" id="A0A849BTA7"/>